<dbReference type="InterPro" id="IPR015421">
    <property type="entry name" value="PyrdxlP-dep_Trfase_major"/>
</dbReference>
<gene>
    <name evidence="8" type="ORF">SAMN05421743_10552</name>
</gene>
<accession>A0A1H4BJ57</accession>
<evidence type="ECO:0000256" key="2">
    <source>
        <dbReference type="ARBA" id="ARBA00006490"/>
    </source>
</evidence>
<dbReference type="PANTHER" id="PTHR11601">
    <property type="entry name" value="CYSTEINE DESULFURYLASE FAMILY MEMBER"/>
    <property type="match status" value="1"/>
</dbReference>
<dbReference type="InterPro" id="IPR015424">
    <property type="entry name" value="PyrdxlP-dep_Trfase"/>
</dbReference>
<dbReference type="Proteomes" id="UP000198584">
    <property type="component" value="Unassembled WGS sequence"/>
</dbReference>
<comment type="similarity">
    <text evidence="2">Belongs to the class-V pyridoxal-phosphate-dependent aminotransferase family. NifS/IscS subfamily.</text>
</comment>
<evidence type="ECO:0000256" key="6">
    <source>
        <dbReference type="ARBA" id="ARBA00023014"/>
    </source>
</evidence>
<dbReference type="Gene3D" id="1.10.260.50">
    <property type="match status" value="1"/>
</dbReference>
<dbReference type="FunFam" id="3.40.640.10:FF:000084">
    <property type="entry name" value="IscS-like cysteine desulfurase"/>
    <property type="match status" value="1"/>
</dbReference>
<dbReference type="InterPro" id="IPR000192">
    <property type="entry name" value="Aminotrans_V_dom"/>
</dbReference>
<dbReference type="GO" id="GO:0046872">
    <property type="term" value="F:metal ion binding"/>
    <property type="evidence" value="ECO:0007669"/>
    <property type="project" value="UniProtKB-KW"/>
</dbReference>
<dbReference type="GO" id="GO:0051536">
    <property type="term" value="F:iron-sulfur cluster binding"/>
    <property type="evidence" value="ECO:0007669"/>
    <property type="project" value="UniProtKB-KW"/>
</dbReference>
<dbReference type="InterPro" id="IPR016454">
    <property type="entry name" value="Cysteine_dSase"/>
</dbReference>
<evidence type="ECO:0000313" key="8">
    <source>
        <dbReference type="EMBL" id="SEA48146.1"/>
    </source>
</evidence>
<name>A0A1H4BJ57_9BACI</name>
<evidence type="ECO:0000256" key="5">
    <source>
        <dbReference type="ARBA" id="ARBA00023004"/>
    </source>
</evidence>
<keyword evidence="5" id="KW-0408">Iron</keyword>
<dbReference type="GO" id="GO:0031071">
    <property type="term" value="F:cysteine desulfurase activity"/>
    <property type="evidence" value="ECO:0007669"/>
    <property type="project" value="UniProtKB-ARBA"/>
</dbReference>
<dbReference type="AlphaFoldDB" id="A0A1H4BJ57"/>
<evidence type="ECO:0000256" key="4">
    <source>
        <dbReference type="ARBA" id="ARBA00022898"/>
    </source>
</evidence>
<evidence type="ECO:0000256" key="1">
    <source>
        <dbReference type="ARBA" id="ARBA00001933"/>
    </source>
</evidence>
<dbReference type="Gene3D" id="3.40.640.10">
    <property type="entry name" value="Type I PLP-dependent aspartate aminotransferase-like (Major domain)"/>
    <property type="match status" value="1"/>
</dbReference>
<keyword evidence="3" id="KW-0479">Metal-binding</keyword>
<dbReference type="RefSeq" id="WP_093044118.1">
    <property type="nucleotide sequence ID" value="NZ_FNQR01000005.1"/>
</dbReference>
<dbReference type="SUPFAM" id="SSF53383">
    <property type="entry name" value="PLP-dependent transferases"/>
    <property type="match status" value="1"/>
</dbReference>
<dbReference type="Gene3D" id="3.90.1150.10">
    <property type="entry name" value="Aspartate Aminotransferase, domain 1"/>
    <property type="match status" value="1"/>
</dbReference>
<keyword evidence="4" id="KW-0663">Pyridoxal phosphate</keyword>
<dbReference type="EMBL" id="FNQR01000005">
    <property type="protein sequence ID" value="SEA48146.1"/>
    <property type="molecule type" value="Genomic_DNA"/>
</dbReference>
<sequence>MIYLDNSATTKPFPEVVQSFQKVAEQYYANPSSIHRFGSEAERLLLQSKKQAAQLLKVSPEEVIFTSGGTEGNNIAIKGIALEHQNRGKHIITSQIEHPSVIQACGALESLGFEVTYLPVTETGSVRIDDIKASIRPDTILISIMSVNNELGTVQPIGEIGHVVKQYPKIFFHVDHVQGLGKVDIDFYDCGIDLCTMSGHKIHGLNGTGALFVKKGTTLFPLHHGGGQEGAYRAGTENLAGNVSFVKALRMIMEQKQTAVKKLETLNQRLRERLAAIPYVIINSPTDAAAHIVNISVPGFKPEVIIHALGENDIYISTMSACSSKRSDESAVLAACRLREDRTTSALRVSMSFENTQEDVDTFVSELKKVLMELNKVMG</sequence>
<dbReference type="InterPro" id="IPR015422">
    <property type="entry name" value="PyrdxlP-dep_Trfase_small"/>
</dbReference>
<evidence type="ECO:0000259" key="7">
    <source>
        <dbReference type="Pfam" id="PF00266"/>
    </source>
</evidence>
<feature type="domain" description="Aminotransferase class V" evidence="7">
    <location>
        <begin position="2"/>
        <end position="363"/>
    </location>
</feature>
<dbReference type="OrthoDB" id="9808002at2"/>
<dbReference type="Pfam" id="PF00266">
    <property type="entry name" value="Aminotran_5"/>
    <property type="match status" value="1"/>
</dbReference>
<dbReference type="PIRSF" id="PIRSF005572">
    <property type="entry name" value="NifS"/>
    <property type="match status" value="1"/>
</dbReference>
<protein>
    <submittedName>
        <fullName evidence="8">Cysteine desulfurase</fullName>
    </submittedName>
</protein>
<keyword evidence="9" id="KW-1185">Reference proteome</keyword>
<comment type="cofactor">
    <cofactor evidence="1">
        <name>pyridoxal 5'-phosphate</name>
        <dbReference type="ChEBI" id="CHEBI:597326"/>
    </cofactor>
</comment>
<organism evidence="8 9">
    <name type="scientific">Thalassobacillus cyri</name>
    <dbReference type="NCBI Taxonomy" id="571932"/>
    <lineage>
        <taxon>Bacteria</taxon>
        <taxon>Bacillati</taxon>
        <taxon>Bacillota</taxon>
        <taxon>Bacilli</taxon>
        <taxon>Bacillales</taxon>
        <taxon>Bacillaceae</taxon>
        <taxon>Thalassobacillus</taxon>
    </lineage>
</organism>
<keyword evidence="6" id="KW-0411">Iron-sulfur</keyword>
<dbReference type="PANTHER" id="PTHR11601:SF50">
    <property type="entry name" value="CYSTEINE DESULFURASE ISCS 2-RELATED"/>
    <property type="match status" value="1"/>
</dbReference>
<evidence type="ECO:0000256" key="3">
    <source>
        <dbReference type="ARBA" id="ARBA00022723"/>
    </source>
</evidence>
<reference evidence="9" key="1">
    <citation type="submission" date="2016-10" db="EMBL/GenBank/DDBJ databases">
        <authorList>
            <person name="Varghese N."/>
            <person name="Submissions S."/>
        </authorList>
    </citation>
    <scope>NUCLEOTIDE SEQUENCE [LARGE SCALE GENOMIC DNA]</scope>
    <source>
        <strain evidence="9">CCM7597</strain>
    </source>
</reference>
<dbReference type="STRING" id="571932.SAMN05421743_10552"/>
<proteinExistence type="inferred from homology"/>
<evidence type="ECO:0000313" key="9">
    <source>
        <dbReference type="Proteomes" id="UP000198584"/>
    </source>
</evidence>